<dbReference type="SUPFAM" id="SSF48726">
    <property type="entry name" value="Immunoglobulin"/>
    <property type="match status" value="2"/>
</dbReference>
<dbReference type="CDD" id="cd05771">
    <property type="entry name" value="IgC1_Tapasin_R"/>
    <property type="match status" value="1"/>
</dbReference>
<dbReference type="Gene3D" id="2.60.40.10">
    <property type="entry name" value="Immunoglobulins"/>
    <property type="match status" value="3"/>
</dbReference>
<dbReference type="Pfam" id="PF07654">
    <property type="entry name" value="C1-set"/>
    <property type="match status" value="1"/>
</dbReference>
<dbReference type="PROSITE" id="PS50835">
    <property type="entry name" value="IG_LIKE"/>
    <property type="match status" value="2"/>
</dbReference>
<dbReference type="Proteomes" id="UP001501920">
    <property type="component" value="Chromosome 3"/>
</dbReference>
<dbReference type="InterPro" id="IPR008056">
    <property type="entry name" value="Tapasin"/>
</dbReference>
<evidence type="ECO:0000313" key="4">
    <source>
        <dbReference type="Proteomes" id="UP001501920"/>
    </source>
</evidence>
<feature type="domain" description="Ig-like" evidence="2">
    <location>
        <begin position="332"/>
        <end position="434"/>
    </location>
</feature>
<dbReference type="InterPro" id="IPR036179">
    <property type="entry name" value="Ig-like_dom_sf"/>
</dbReference>
<sequence>MVEGMFARLLSPRYYWRIVTLQILLFCHERTSRVTVSVSVSLRLSGLQGADVVLSCSFIEEGGGMMGGSLFARTPATLVLRDLPMSSDLSPETITPYNPPDEPKADDLIFEVVVSSVEIPEAESLLHADCNEQEVVCELSRYVPRGTEPDALPAHFIGSIQIEGGGVGLTLVLQTISNEKAESSTPPLMQSKLQLPLSQWGTLLTDAVFVVFSRSPSLAAPIGVDARLDCGYRQKDASPEQSVGLEWRWQHKGNGRRILDMRTQGVETDGGTEVQVEREGVSADSTLLIRDGNASLTMKTLKVSDEGTYICTISSGAFQTQQIVQLQITQPPRVFLSEKKVVFQDESPQKLSCHCERYYPLDVHVEWLSQPPSETESISLTEKASLSSHRQHNDGTFSLSSFLFVRPSEHPPGTTFTCRVSHFALQTPSDVTLTVETPEPEAGKYYWMVLATLVLSVLFLYQASR</sequence>
<dbReference type="InterPro" id="IPR013783">
    <property type="entry name" value="Ig-like_fold"/>
</dbReference>
<dbReference type="InterPro" id="IPR003599">
    <property type="entry name" value="Ig_sub"/>
</dbReference>
<reference evidence="3" key="2">
    <citation type="submission" date="2025-08" db="UniProtKB">
        <authorList>
            <consortium name="Ensembl"/>
        </authorList>
    </citation>
    <scope>IDENTIFICATION</scope>
</reference>
<dbReference type="AlphaFoldDB" id="A0AAR2LU74"/>
<name>A0AAR2LU74_PYGNA</name>
<dbReference type="PRINTS" id="PR01669">
    <property type="entry name" value="TAPASIN"/>
</dbReference>
<keyword evidence="1" id="KW-0393">Immunoglobulin domain</keyword>
<keyword evidence="4" id="KW-1185">Reference proteome</keyword>
<evidence type="ECO:0000313" key="3">
    <source>
        <dbReference type="Ensembl" id="ENSPNAP00000078284.1"/>
    </source>
</evidence>
<dbReference type="InterPro" id="IPR007110">
    <property type="entry name" value="Ig-like_dom"/>
</dbReference>
<dbReference type="InterPro" id="IPR050380">
    <property type="entry name" value="Immune_Resp_Modulators"/>
</dbReference>
<dbReference type="InterPro" id="IPR013106">
    <property type="entry name" value="Ig_V-set"/>
</dbReference>
<protein>
    <submittedName>
        <fullName evidence="3">TAP binding protein like</fullName>
    </submittedName>
</protein>
<dbReference type="Pfam" id="PF07686">
    <property type="entry name" value="V-set"/>
    <property type="match status" value="1"/>
</dbReference>
<dbReference type="PROSITE" id="PS00290">
    <property type="entry name" value="IG_MHC"/>
    <property type="match status" value="1"/>
</dbReference>
<reference evidence="3" key="3">
    <citation type="submission" date="2025-09" db="UniProtKB">
        <authorList>
            <consortium name="Ensembl"/>
        </authorList>
    </citation>
    <scope>IDENTIFICATION</scope>
</reference>
<dbReference type="GeneTree" id="ENSGT00940000160453"/>
<feature type="domain" description="Ig-like" evidence="2">
    <location>
        <begin position="186"/>
        <end position="329"/>
    </location>
</feature>
<dbReference type="SMART" id="SM00407">
    <property type="entry name" value="IGc1"/>
    <property type="match status" value="1"/>
</dbReference>
<evidence type="ECO:0000259" key="2">
    <source>
        <dbReference type="PROSITE" id="PS50835"/>
    </source>
</evidence>
<accession>A0AAR2LU74</accession>
<reference evidence="3 4" key="1">
    <citation type="submission" date="2020-10" db="EMBL/GenBank/DDBJ databases">
        <title>Pygocentrus nattereri (red-bellied piranha) genome, fPygNat1, primary haplotype.</title>
        <authorList>
            <person name="Myers G."/>
            <person name="Meyer A."/>
            <person name="Karagic N."/>
            <person name="Pippel M."/>
            <person name="Winkler S."/>
            <person name="Tracey A."/>
            <person name="Wood J."/>
            <person name="Formenti G."/>
            <person name="Howe K."/>
            <person name="Fedrigo O."/>
            <person name="Jarvis E.D."/>
        </authorList>
    </citation>
    <scope>NUCLEOTIDE SEQUENCE [LARGE SCALE GENOMIC DNA]</scope>
</reference>
<dbReference type="GO" id="GO:0016020">
    <property type="term" value="C:membrane"/>
    <property type="evidence" value="ECO:0007669"/>
    <property type="project" value="InterPro"/>
</dbReference>
<dbReference type="GO" id="GO:0019885">
    <property type="term" value="P:antigen processing and presentation of endogenous peptide antigen via MHC class I"/>
    <property type="evidence" value="ECO:0007669"/>
    <property type="project" value="InterPro"/>
</dbReference>
<dbReference type="SMART" id="SM00409">
    <property type="entry name" value="IG"/>
    <property type="match status" value="2"/>
</dbReference>
<proteinExistence type="predicted"/>
<dbReference type="InterPro" id="IPR003597">
    <property type="entry name" value="Ig_C1-set"/>
</dbReference>
<evidence type="ECO:0000256" key="1">
    <source>
        <dbReference type="ARBA" id="ARBA00023319"/>
    </source>
</evidence>
<dbReference type="PANTHER" id="PTHR23411">
    <property type="entry name" value="TAPASIN"/>
    <property type="match status" value="1"/>
</dbReference>
<dbReference type="Ensembl" id="ENSPNAT00000065966.1">
    <property type="protein sequence ID" value="ENSPNAP00000078284.1"/>
    <property type="gene ID" value="ENSPNAG00000020557.2"/>
</dbReference>
<dbReference type="InterPro" id="IPR003006">
    <property type="entry name" value="Ig/MHC_CS"/>
</dbReference>
<organism evidence="3 4">
    <name type="scientific">Pygocentrus nattereri</name>
    <name type="common">Red-bellied piranha</name>
    <dbReference type="NCBI Taxonomy" id="42514"/>
    <lineage>
        <taxon>Eukaryota</taxon>
        <taxon>Metazoa</taxon>
        <taxon>Chordata</taxon>
        <taxon>Craniata</taxon>
        <taxon>Vertebrata</taxon>
        <taxon>Euteleostomi</taxon>
        <taxon>Actinopterygii</taxon>
        <taxon>Neopterygii</taxon>
        <taxon>Teleostei</taxon>
        <taxon>Ostariophysi</taxon>
        <taxon>Characiformes</taxon>
        <taxon>Characoidei</taxon>
        <taxon>Pygocentrus</taxon>
    </lineage>
</organism>